<keyword evidence="2" id="KW-1185">Reference proteome</keyword>
<accession>A0A6A6N4S6</accession>
<protein>
    <submittedName>
        <fullName evidence="1">Uncharacterized protein</fullName>
    </submittedName>
</protein>
<organism evidence="1 2">
    <name type="scientific">Hevea brasiliensis</name>
    <name type="common">Para rubber tree</name>
    <name type="synonym">Siphonia brasiliensis</name>
    <dbReference type="NCBI Taxonomy" id="3981"/>
    <lineage>
        <taxon>Eukaryota</taxon>
        <taxon>Viridiplantae</taxon>
        <taxon>Streptophyta</taxon>
        <taxon>Embryophyta</taxon>
        <taxon>Tracheophyta</taxon>
        <taxon>Spermatophyta</taxon>
        <taxon>Magnoliopsida</taxon>
        <taxon>eudicotyledons</taxon>
        <taxon>Gunneridae</taxon>
        <taxon>Pentapetalae</taxon>
        <taxon>rosids</taxon>
        <taxon>fabids</taxon>
        <taxon>Malpighiales</taxon>
        <taxon>Euphorbiaceae</taxon>
        <taxon>Crotonoideae</taxon>
        <taxon>Micrandreae</taxon>
        <taxon>Hevea</taxon>
    </lineage>
</organism>
<evidence type="ECO:0000313" key="1">
    <source>
        <dbReference type="EMBL" id="KAF2321192.1"/>
    </source>
</evidence>
<reference evidence="1 2" key="1">
    <citation type="journal article" date="2020" name="Mol. Plant">
        <title>The Chromosome-Based Rubber Tree Genome Provides New Insights into Spurge Genome Evolution and Rubber Biosynthesis.</title>
        <authorList>
            <person name="Liu J."/>
            <person name="Shi C."/>
            <person name="Shi C.C."/>
            <person name="Li W."/>
            <person name="Zhang Q.J."/>
            <person name="Zhang Y."/>
            <person name="Li K."/>
            <person name="Lu H.F."/>
            <person name="Shi C."/>
            <person name="Zhu S.T."/>
            <person name="Xiao Z.Y."/>
            <person name="Nan H."/>
            <person name="Yue Y."/>
            <person name="Zhu X.G."/>
            <person name="Wu Y."/>
            <person name="Hong X.N."/>
            <person name="Fan G.Y."/>
            <person name="Tong Y."/>
            <person name="Zhang D."/>
            <person name="Mao C.L."/>
            <person name="Liu Y.L."/>
            <person name="Hao S.J."/>
            <person name="Liu W.Q."/>
            <person name="Lv M.Q."/>
            <person name="Zhang H.B."/>
            <person name="Liu Y."/>
            <person name="Hu-Tang G.R."/>
            <person name="Wang J.P."/>
            <person name="Wang J.H."/>
            <person name="Sun Y.H."/>
            <person name="Ni S.B."/>
            <person name="Chen W.B."/>
            <person name="Zhang X.C."/>
            <person name="Jiao Y.N."/>
            <person name="Eichler E.E."/>
            <person name="Li G.H."/>
            <person name="Liu X."/>
            <person name="Gao L.Z."/>
        </authorList>
    </citation>
    <scope>NUCLEOTIDE SEQUENCE [LARGE SCALE GENOMIC DNA]</scope>
    <source>
        <strain evidence="2">cv. GT1</strain>
        <tissue evidence="1">Leaf</tissue>
    </source>
</reference>
<comment type="caution">
    <text evidence="1">The sequence shown here is derived from an EMBL/GenBank/DDBJ whole genome shotgun (WGS) entry which is preliminary data.</text>
</comment>
<dbReference type="Proteomes" id="UP000467840">
    <property type="component" value="Chromosome 10"/>
</dbReference>
<dbReference type="EMBL" id="JAAGAX010000003">
    <property type="protein sequence ID" value="KAF2321192.1"/>
    <property type="molecule type" value="Genomic_DNA"/>
</dbReference>
<gene>
    <name evidence="1" type="ORF">GH714_035294</name>
</gene>
<name>A0A6A6N4S6_HEVBR</name>
<sequence>MPLSLITLVNGQPIPLPSLQIVELYPEELWESIEFERPDAKNILRSIQRPVHWRGVWKLQLEVQRRLHEQLEGALELQLEIRRRLHEQLEGGDDLAFYKEGSAKIDCSNLEEEDKDCDGNEDQFLALKLNSSFQGFAEGMESSIQDGNN</sequence>
<dbReference type="AlphaFoldDB" id="A0A6A6N4S6"/>
<evidence type="ECO:0000313" key="2">
    <source>
        <dbReference type="Proteomes" id="UP000467840"/>
    </source>
</evidence>
<proteinExistence type="predicted"/>